<name>A0A2M7QI52_9BACT</name>
<evidence type="ECO:0000313" key="1">
    <source>
        <dbReference type="EMBL" id="PIY71665.1"/>
    </source>
</evidence>
<comment type="caution">
    <text evidence="1">The sequence shown here is derived from an EMBL/GenBank/DDBJ whole genome shotgun (WGS) entry which is preliminary data.</text>
</comment>
<sequence length="316" mass="35450">MKNRLLLFFAVIVCATVGYLLLKPKPPTTLLQNNTSQQTSQNNQISLGEDICNEFPKEWVGSVLGKTIIKTEKLDSTSSNVCQYFTDDMNFVTLRLNNLSAEEQKKGQITLGRTIATNNKIQMEHFVVKQENGLINDIVLILNNNLFLAVDRSSTKAASEEEIINFASTVSNRILKGDFQVSSVAPTEKKKSVVPLPQETDIVRSFFEIIGEHRPSDAVMMMTPINTSNDSTKQAWAVQFNAFKSMAVKNIEPSMQSEWTENIHSYKVTLQVEMKPEAASVQPMPNYGWDNGNNIRWIQLEKINNKWMIGGIGTGP</sequence>
<dbReference type="AlphaFoldDB" id="A0A2M7QI52"/>
<organism evidence="1 2">
    <name type="scientific">Candidatus Roizmanbacteria bacterium CG_4_10_14_0_8_um_filter_33_9</name>
    <dbReference type="NCBI Taxonomy" id="1974826"/>
    <lineage>
        <taxon>Bacteria</taxon>
        <taxon>Candidatus Roizmaniibacteriota</taxon>
    </lineage>
</organism>
<protein>
    <submittedName>
        <fullName evidence="1">Uncharacterized protein</fullName>
    </submittedName>
</protein>
<evidence type="ECO:0000313" key="2">
    <source>
        <dbReference type="Proteomes" id="UP000229401"/>
    </source>
</evidence>
<gene>
    <name evidence="1" type="ORF">COY87_04980</name>
</gene>
<proteinExistence type="predicted"/>
<accession>A0A2M7QI52</accession>
<reference evidence="2" key="1">
    <citation type="submission" date="2017-09" db="EMBL/GenBank/DDBJ databases">
        <title>Depth-based differentiation of microbial function through sediment-hosted aquifers and enrichment of novel symbionts in the deep terrestrial subsurface.</title>
        <authorList>
            <person name="Probst A.J."/>
            <person name="Ladd B."/>
            <person name="Jarett J.K."/>
            <person name="Geller-Mcgrath D.E."/>
            <person name="Sieber C.M.K."/>
            <person name="Emerson J.B."/>
            <person name="Anantharaman K."/>
            <person name="Thomas B.C."/>
            <person name="Malmstrom R."/>
            <person name="Stieglmeier M."/>
            <person name="Klingl A."/>
            <person name="Woyke T."/>
            <person name="Ryan C.M."/>
            <person name="Banfield J.F."/>
        </authorList>
    </citation>
    <scope>NUCLEOTIDE SEQUENCE [LARGE SCALE GENOMIC DNA]</scope>
</reference>
<dbReference type="Proteomes" id="UP000229401">
    <property type="component" value="Unassembled WGS sequence"/>
</dbReference>
<dbReference type="EMBL" id="PFLI01000172">
    <property type="protein sequence ID" value="PIY71665.1"/>
    <property type="molecule type" value="Genomic_DNA"/>
</dbReference>